<reference evidence="2 3" key="1">
    <citation type="submission" date="2016-06" db="EMBL/GenBank/DDBJ databases">
        <title>Complete genome sequences of Bordetella bronchialis and Bordetella flabilis.</title>
        <authorList>
            <person name="LiPuma J.J."/>
            <person name="Spilker T."/>
        </authorList>
    </citation>
    <scope>NUCLEOTIDE SEQUENCE [LARGE SCALE GENOMIC DNA]</scope>
    <source>
        <strain evidence="2 3">AU17976</strain>
    </source>
</reference>
<evidence type="ECO:0000313" key="3">
    <source>
        <dbReference type="Proteomes" id="UP000092213"/>
    </source>
</evidence>
<name>A0A193G1W9_9BORD</name>
<proteinExistence type="predicted"/>
<accession>A0A193G1W9</accession>
<organism evidence="2 3">
    <name type="scientific">Bordetella bronchialis</name>
    <dbReference type="NCBI Taxonomy" id="463025"/>
    <lineage>
        <taxon>Bacteria</taxon>
        <taxon>Pseudomonadati</taxon>
        <taxon>Pseudomonadota</taxon>
        <taxon>Betaproteobacteria</taxon>
        <taxon>Burkholderiales</taxon>
        <taxon>Alcaligenaceae</taxon>
        <taxon>Bordetella</taxon>
    </lineage>
</organism>
<feature type="region of interest" description="Disordered" evidence="1">
    <location>
        <begin position="23"/>
        <end position="73"/>
    </location>
</feature>
<sequence>MDETHSRPSFIAVACERLMTEPWQNYDDSPGHARGTAAGRLAHREKTQWSNYPDGKEKRRPPGGPPGMRPVIG</sequence>
<dbReference type="STRING" id="463025.BAU08_23980"/>
<evidence type="ECO:0000313" key="2">
    <source>
        <dbReference type="EMBL" id="ANN74002.1"/>
    </source>
</evidence>
<gene>
    <name evidence="2" type="ORF">BAU08_23980</name>
</gene>
<dbReference type="Proteomes" id="UP000092213">
    <property type="component" value="Chromosome"/>
</dbReference>
<protein>
    <submittedName>
        <fullName evidence="2">Uncharacterized protein</fullName>
    </submittedName>
</protein>
<dbReference type="AlphaFoldDB" id="A0A193G1W9"/>
<evidence type="ECO:0000256" key="1">
    <source>
        <dbReference type="SAM" id="MobiDB-lite"/>
    </source>
</evidence>
<feature type="compositionally biased region" description="Pro residues" evidence="1">
    <location>
        <begin position="62"/>
        <end position="73"/>
    </location>
</feature>
<dbReference type="EMBL" id="CP016171">
    <property type="protein sequence ID" value="ANN74002.1"/>
    <property type="molecule type" value="Genomic_DNA"/>
</dbReference>